<feature type="binding site" evidence="13">
    <location>
        <position position="14"/>
    </location>
    <ligand>
        <name>Ca(2+)</name>
        <dbReference type="ChEBI" id="CHEBI:29108"/>
    </ligand>
</feature>
<comment type="catalytic activity">
    <reaction evidence="11">
        <text>an N-acylsphing-4-enine + H2O = sphing-4-enine + a fatty acid</text>
        <dbReference type="Rhea" id="RHEA:20856"/>
        <dbReference type="ChEBI" id="CHEBI:15377"/>
        <dbReference type="ChEBI" id="CHEBI:28868"/>
        <dbReference type="ChEBI" id="CHEBI:52639"/>
        <dbReference type="ChEBI" id="CHEBI:57756"/>
        <dbReference type="EC" id="3.5.1.23"/>
    </reaction>
    <physiologicalReaction direction="left-to-right" evidence="11">
        <dbReference type="Rhea" id="RHEA:20857"/>
    </physiologicalReaction>
</comment>
<gene>
    <name evidence="16" type="primary">Acer1</name>
    <name evidence="16" type="ORF">BUCABY_R03823</name>
</gene>
<protein>
    <recommendedName>
        <fullName evidence="15">Alkaline ceramidase</fullName>
        <ecNumber evidence="15">3.5.1.-</ecNumber>
    </recommendedName>
</protein>
<feature type="binding site" evidence="14">
    <location>
        <position position="206"/>
    </location>
    <ligand>
        <name>Zn(2+)</name>
        <dbReference type="ChEBI" id="CHEBI:29105"/>
        <note>catalytic</note>
    </ligand>
</feature>
<dbReference type="GO" id="GO:0005783">
    <property type="term" value="C:endoplasmic reticulum"/>
    <property type="evidence" value="ECO:0007669"/>
    <property type="project" value="TreeGrafter"/>
</dbReference>
<evidence type="ECO:0000313" key="17">
    <source>
        <dbReference type="Proteomes" id="UP000551127"/>
    </source>
</evidence>
<keyword evidence="13" id="KW-0479">Metal-binding</keyword>
<keyword evidence="5 15" id="KW-0812">Transmembrane</keyword>
<evidence type="ECO:0000256" key="8">
    <source>
        <dbReference type="ARBA" id="ARBA00022989"/>
    </source>
</evidence>
<evidence type="ECO:0000256" key="14">
    <source>
        <dbReference type="PIRSR" id="PIRSR608901-2"/>
    </source>
</evidence>
<dbReference type="UniPathway" id="UPA00222"/>
<feature type="binding site" evidence="14">
    <location>
        <position position="202"/>
    </location>
    <ligand>
        <name>Zn(2+)</name>
        <dbReference type="ChEBI" id="CHEBI:29105"/>
        <note>catalytic</note>
    </ligand>
</feature>
<comment type="catalytic activity">
    <reaction evidence="12">
        <text>an N-acylsphinganine + H2O = sphinganine + a fatty acid</text>
        <dbReference type="Rhea" id="RHEA:33551"/>
        <dbReference type="ChEBI" id="CHEBI:15377"/>
        <dbReference type="ChEBI" id="CHEBI:28868"/>
        <dbReference type="ChEBI" id="CHEBI:31488"/>
        <dbReference type="ChEBI" id="CHEBI:57817"/>
    </reaction>
    <physiologicalReaction direction="left-to-right" evidence="12">
        <dbReference type="Rhea" id="RHEA:33552"/>
    </physiologicalReaction>
</comment>
<name>A0A7K4Z3V4_BUCAB</name>
<dbReference type="Pfam" id="PF05875">
    <property type="entry name" value="Ceramidase"/>
    <property type="match status" value="1"/>
</dbReference>
<evidence type="ECO:0000256" key="7">
    <source>
        <dbReference type="ARBA" id="ARBA00022919"/>
    </source>
</evidence>
<feature type="non-terminal residue" evidence="16">
    <location>
        <position position="260"/>
    </location>
</feature>
<feature type="transmembrane region" description="Helical" evidence="15">
    <location>
        <begin position="204"/>
        <end position="225"/>
    </location>
</feature>
<feature type="binding site" evidence="13">
    <location>
        <position position="19"/>
    </location>
    <ligand>
        <name>Ca(2+)</name>
        <dbReference type="ChEBI" id="CHEBI:29108"/>
    </ligand>
</feature>
<evidence type="ECO:0000256" key="6">
    <source>
        <dbReference type="ARBA" id="ARBA00022801"/>
    </source>
</evidence>
<dbReference type="GO" id="GO:0016020">
    <property type="term" value="C:membrane"/>
    <property type="evidence" value="ECO:0007669"/>
    <property type="project" value="UniProtKB-SubCell"/>
</dbReference>
<comment type="pathway">
    <text evidence="3">Sphingolipid metabolism.</text>
</comment>
<feature type="binding site" evidence="13">
    <location>
        <position position="28"/>
    </location>
    <ligand>
        <name>Ca(2+)</name>
        <dbReference type="ChEBI" id="CHEBI:29108"/>
    </ligand>
</feature>
<dbReference type="OrthoDB" id="187171at2759"/>
<reference evidence="16 17" key="1">
    <citation type="submission" date="2019-09" db="EMBL/GenBank/DDBJ databases">
        <title>Bird 10,000 Genomes (B10K) Project - Family phase.</title>
        <authorList>
            <person name="Zhang G."/>
        </authorList>
    </citation>
    <scope>NUCLEOTIDE SEQUENCE [LARGE SCALE GENOMIC DNA]</scope>
    <source>
        <strain evidence="16">B10K-DU-012-80</strain>
    </source>
</reference>
<dbReference type="GO" id="GO:0046512">
    <property type="term" value="P:sphingosine biosynthetic process"/>
    <property type="evidence" value="ECO:0007669"/>
    <property type="project" value="TreeGrafter"/>
</dbReference>
<evidence type="ECO:0000256" key="5">
    <source>
        <dbReference type="ARBA" id="ARBA00022692"/>
    </source>
</evidence>
<evidence type="ECO:0000256" key="10">
    <source>
        <dbReference type="ARBA" id="ARBA00047401"/>
    </source>
</evidence>
<feature type="non-terminal residue" evidence="16">
    <location>
        <position position="1"/>
    </location>
</feature>
<dbReference type="Proteomes" id="UP000551127">
    <property type="component" value="Unassembled WGS sequence"/>
</dbReference>
<dbReference type="EMBL" id="VYZL01005222">
    <property type="protein sequence ID" value="NWR65867.1"/>
    <property type="molecule type" value="Genomic_DNA"/>
</dbReference>
<feature type="binding site" evidence="14">
    <location>
        <position position="74"/>
    </location>
    <ligand>
        <name>Zn(2+)</name>
        <dbReference type="ChEBI" id="CHEBI:29105"/>
        <note>catalytic</note>
    </ligand>
</feature>
<comment type="subcellular location">
    <subcellularLocation>
        <location evidence="1">Membrane</location>
        <topology evidence="1">Multi-pass membrane protein</topology>
    </subcellularLocation>
</comment>
<dbReference type="PANTHER" id="PTHR46139">
    <property type="entry name" value="ALKALINE CERAMIDASE"/>
    <property type="match status" value="1"/>
</dbReference>
<sequence length="260" mass="30593">TMPSIFSYLSAEVDWCEGNFERSPIIAEYYNTVNGTTLFSLLLLAPLNFLVWEGAGVGNTLPLFPAGIFSVYFHMTLSYVGQLLDELSILWTLAAAYSFWYPRVYFPRFIKSRKQFFWLSGVTTVICTLMSFIKPAFNAYMLNCIAFHLLYLMWRELKKCNDKRVHRMAAVMVVWWVLAISSWIGDRWLCWLWQAINFPYFHSFWHVLIAMSLLYFCPLVIYFDVTYEMPSFKPKLSYWPSDSWPVVVPYIALEEPHKQC</sequence>
<evidence type="ECO:0000256" key="4">
    <source>
        <dbReference type="ARBA" id="ARBA00009780"/>
    </source>
</evidence>
<keyword evidence="9 15" id="KW-0472">Membrane</keyword>
<evidence type="ECO:0000256" key="11">
    <source>
        <dbReference type="ARBA" id="ARBA00048323"/>
    </source>
</evidence>
<evidence type="ECO:0000256" key="2">
    <source>
        <dbReference type="ARBA" id="ARBA00004760"/>
    </source>
</evidence>
<evidence type="ECO:0000256" key="12">
    <source>
        <dbReference type="ARBA" id="ARBA00049511"/>
    </source>
</evidence>
<dbReference type="GO" id="GO:0017040">
    <property type="term" value="F:N-acylsphingosine amidohydrolase activity"/>
    <property type="evidence" value="ECO:0007669"/>
    <property type="project" value="UniProtKB-EC"/>
</dbReference>
<organism evidence="16 17">
    <name type="scientific">Bucorvus abyssinicus</name>
    <name type="common">Northern ground-hornbill</name>
    <name type="synonym">Abyssinian ground-hornbill</name>
    <dbReference type="NCBI Taxonomy" id="153643"/>
    <lineage>
        <taxon>Eukaryota</taxon>
        <taxon>Metazoa</taxon>
        <taxon>Chordata</taxon>
        <taxon>Craniata</taxon>
        <taxon>Vertebrata</taxon>
        <taxon>Euteleostomi</taxon>
        <taxon>Archelosauria</taxon>
        <taxon>Archosauria</taxon>
        <taxon>Dinosauria</taxon>
        <taxon>Saurischia</taxon>
        <taxon>Theropoda</taxon>
        <taxon>Coelurosauria</taxon>
        <taxon>Aves</taxon>
        <taxon>Neognathae</taxon>
        <taxon>Neoaves</taxon>
        <taxon>Telluraves</taxon>
        <taxon>Coraciimorphae</taxon>
        <taxon>Bucerotiformes</taxon>
        <taxon>Bucorvidae</taxon>
        <taxon>Bucorvus</taxon>
    </lineage>
</organism>
<dbReference type="EC" id="3.5.1.-" evidence="15"/>
<evidence type="ECO:0000256" key="3">
    <source>
        <dbReference type="ARBA" id="ARBA00004991"/>
    </source>
</evidence>
<accession>A0A7K4Z3V4</accession>
<dbReference type="AlphaFoldDB" id="A0A7K4Z3V4"/>
<evidence type="ECO:0000256" key="15">
    <source>
        <dbReference type="RuleBase" id="RU364079"/>
    </source>
</evidence>
<comment type="caution">
    <text evidence="16">The sequence shown here is derived from an EMBL/GenBank/DDBJ whole genome shotgun (WGS) entry which is preliminary data.</text>
</comment>
<keyword evidence="14" id="KW-0862">Zinc</keyword>
<keyword evidence="15" id="KW-0443">Lipid metabolism</keyword>
<comment type="function">
    <text evidence="15">Hydrolyzes the sphingolipid ceramide into sphingosine and free fatty acid.</text>
</comment>
<evidence type="ECO:0000256" key="13">
    <source>
        <dbReference type="PIRSR" id="PIRSR608901-1"/>
    </source>
</evidence>
<feature type="transmembrane region" description="Helical" evidence="15">
    <location>
        <begin position="87"/>
        <end position="104"/>
    </location>
</feature>
<dbReference type="GO" id="GO:0046514">
    <property type="term" value="P:ceramide catabolic process"/>
    <property type="evidence" value="ECO:0007669"/>
    <property type="project" value="TreeGrafter"/>
</dbReference>
<dbReference type="PANTHER" id="PTHR46139:SF2">
    <property type="entry name" value="ALKALINE CERAMIDASE 1"/>
    <property type="match status" value="1"/>
</dbReference>
<proteinExistence type="inferred from homology"/>
<comment type="similarity">
    <text evidence="4 15">Belongs to the alkaline ceramidase family.</text>
</comment>
<feature type="binding site" evidence="13">
    <location>
        <position position="17"/>
    </location>
    <ligand>
        <name>Ca(2+)</name>
        <dbReference type="ChEBI" id="CHEBI:29108"/>
    </ligand>
</feature>
<keyword evidence="13" id="KW-0106">Calcium</keyword>
<dbReference type="GO" id="GO:0046872">
    <property type="term" value="F:metal ion binding"/>
    <property type="evidence" value="ECO:0007669"/>
    <property type="project" value="UniProtKB-KW"/>
</dbReference>
<comment type="pathway">
    <text evidence="2">Lipid metabolism; sphingolipid metabolism.</text>
</comment>
<dbReference type="InterPro" id="IPR008901">
    <property type="entry name" value="ACER"/>
</dbReference>
<feature type="binding site" evidence="13">
    <location>
        <position position="15"/>
    </location>
    <ligand>
        <name>Ca(2+)</name>
        <dbReference type="ChEBI" id="CHEBI:29108"/>
    </ligand>
</feature>
<keyword evidence="6 15" id="KW-0378">Hydrolase</keyword>
<comment type="catalytic activity">
    <reaction evidence="10">
        <text>N-(9Z-octadecenoyl)-sphing-4-enine + H2O = sphing-4-enine + (9Z)-octadecenoate</text>
        <dbReference type="Rhea" id="RHEA:41299"/>
        <dbReference type="ChEBI" id="CHEBI:15377"/>
        <dbReference type="ChEBI" id="CHEBI:30823"/>
        <dbReference type="ChEBI" id="CHEBI:57756"/>
        <dbReference type="ChEBI" id="CHEBI:77996"/>
    </reaction>
    <physiologicalReaction direction="left-to-right" evidence="10">
        <dbReference type="Rhea" id="RHEA:41300"/>
    </physiologicalReaction>
</comment>
<evidence type="ECO:0000256" key="9">
    <source>
        <dbReference type="ARBA" id="ARBA00023136"/>
    </source>
</evidence>
<feature type="transmembrane region" description="Helical" evidence="15">
    <location>
        <begin position="166"/>
        <end position="184"/>
    </location>
</feature>
<keyword evidence="7" id="KW-0746">Sphingolipid metabolism</keyword>
<feature type="transmembrane region" description="Helical" evidence="15">
    <location>
        <begin position="29"/>
        <end position="51"/>
    </location>
</feature>
<keyword evidence="17" id="KW-1185">Reference proteome</keyword>
<feature type="transmembrane region" description="Helical" evidence="15">
    <location>
        <begin position="139"/>
        <end position="154"/>
    </location>
</feature>
<feature type="transmembrane region" description="Helical" evidence="15">
    <location>
        <begin position="63"/>
        <end position="81"/>
    </location>
</feature>
<comment type="cofactor">
    <cofactor evidence="14">
        <name>Zn(2+)</name>
        <dbReference type="ChEBI" id="CHEBI:29105"/>
    </cofactor>
</comment>
<feature type="transmembrane region" description="Helical" evidence="15">
    <location>
        <begin position="116"/>
        <end position="133"/>
    </location>
</feature>
<keyword evidence="8 15" id="KW-1133">Transmembrane helix</keyword>
<evidence type="ECO:0000313" key="16">
    <source>
        <dbReference type="EMBL" id="NWR65867.1"/>
    </source>
</evidence>
<evidence type="ECO:0000256" key="1">
    <source>
        <dbReference type="ARBA" id="ARBA00004141"/>
    </source>
</evidence>